<name>A0AA35VB38_9PROT</name>
<dbReference type="RefSeq" id="WP_289842170.1">
    <property type="nucleotide sequence ID" value="NZ_CATKSH010000010.1"/>
</dbReference>
<proteinExistence type="predicted"/>
<sequence length="133" mass="14843">MSESTGFSDMPLSDAEKTDVRRFCGYPAIGATASGENSWRFFQTYGALEWRMNNLSSSELIQARTYVAQILPLEVAILGVSANLDTDQAAVWKHNANETRDRMSLFCLWRKRFCGFLGVPPGPDLQSMADIII</sequence>
<dbReference type="Proteomes" id="UP001176960">
    <property type="component" value="Unassembled WGS sequence"/>
</dbReference>
<gene>
    <name evidence="1" type="ORF">LMG32879_001878</name>
</gene>
<comment type="caution">
    <text evidence="1">The sequence shown here is derived from an EMBL/GenBank/DDBJ whole genome shotgun (WGS) entry which is preliminary data.</text>
</comment>
<evidence type="ECO:0000313" key="1">
    <source>
        <dbReference type="EMBL" id="CAI9121034.1"/>
    </source>
</evidence>
<dbReference type="AlphaFoldDB" id="A0AA35VB38"/>
<evidence type="ECO:0000313" key="2">
    <source>
        <dbReference type="Proteomes" id="UP001176960"/>
    </source>
</evidence>
<protein>
    <submittedName>
        <fullName evidence="1">Uncharacterized protein</fullName>
    </submittedName>
</protein>
<keyword evidence="2" id="KW-1185">Reference proteome</keyword>
<dbReference type="EMBL" id="CATKSH010000010">
    <property type="protein sequence ID" value="CAI9121034.1"/>
    <property type="molecule type" value="Genomic_DNA"/>
</dbReference>
<organism evidence="1 2">
    <name type="scientific">Brytella acorum</name>
    <dbReference type="NCBI Taxonomy" id="2959299"/>
    <lineage>
        <taxon>Bacteria</taxon>
        <taxon>Pseudomonadati</taxon>
        <taxon>Pseudomonadota</taxon>
        <taxon>Alphaproteobacteria</taxon>
        <taxon>Acetobacterales</taxon>
        <taxon>Acetobacteraceae</taxon>
        <taxon>Brytella</taxon>
    </lineage>
</organism>
<accession>A0AA35VB38</accession>
<reference evidence="1" key="1">
    <citation type="submission" date="2023-03" db="EMBL/GenBank/DDBJ databases">
        <authorList>
            <person name="Cleenwerck I."/>
        </authorList>
    </citation>
    <scope>NUCLEOTIDE SEQUENCE</scope>
    <source>
        <strain evidence="1">LMG 32879</strain>
    </source>
</reference>